<evidence type="ECO:0000313" key="4">
    <source>
        <dbReference type="EMBL" id="KZV23876.1"/>
    </source>
</evidence>
<keyword evidence="5" id="KW-1185">Reference proteome</keyword>
<dbReference type="GO" id="GO:0080043">
    <property type="term" value="F:quercetin 3-O-glucosyltransferase activity"/>
    <property type="evidence" value="ECO:0007669"/>
    <property type="project" value="TreeGrafter"/>
</dbReference>
<evidence type="ECO:0000313" key="5">
    <source>
        <dbReference type="Proteomes" id="UP000250235"/>
    </source>
</evidence>
<proteinExistence type="inferred from homology"/>
<evidence type="ECO:0008006" key="6">
    <source>
        <dbReference type="Google" id="ProtNLM"/>
    </source>
</evidence>
<gene>
    <name evidence="4" type="ORF">F511_29872</name>
</gene>
<feature type="region of interest" description="Disordered" evidence="3">
    <location>
        <begin position="40"/>
        <end position="66"/>
    </location>
</feature>
<dbReference type="PANTHER" id="PTHR11926:SF1547">
    <property type="entry name" value="GLYCOSYLTRANSFERASE"/>
    <property type="match status" value="1"/>
</dbReference>
<dbReference type="SUPFAM" id="SSF53756">
    <property type="entry name" value="UDP-Glycosyltransferase/glycogen phosphorylase"/>
    <property type="match status" value="1"/>
</dbReference>
<sequence length="235" mass="27125">MDCSVCAFIGYLHYRELVERGTVPFRKDTFPIDGTLDTPLDRMTGKSSQGKSLNSSLWKPDSKVSEWSDKQEPESVMYVNYVSTTMMSSEQFHEFAWGLANGKQQFLWIIRPNVVKGEKSGALADDFLEEIRIAVCWVSWGEQDRVPTHGSVGAFLTHSGWNSMLESVCRGVPAICWPFFTDQRTKCHYSCMKWGIGMEINWYVKRAEVKGLVREMMGRREQEEDEEEHQRVEEK</sequence>
<keyword evidence="2" id="KW-0808">Transferase</keyword>
<dbReference type="EMBL" id="KV013356">
    <property type="protein sequence ID" value="KZV23876.1"/>
    <property type="molecule type" value="Genomic_DNA"/>
</dbReference>
<reference evidence="4 5" key="1">
    <citation type="journal article" date="2015" name="Proc. Natl. Acad. Sci. U.S.A.">
        <title>The resurrection genome of Boea hygrometrica: A blueprint for survival of dehydration.</title>
        <authorList>
            <person name="Xiao L."/>
            <person name="Yang G."/>
            <person name="Zhang L."/>
            <person name="Yang X."/>
            <person name="Zhao S."/>
            <person name="Ji Z."/>
            <person name="Zhou Q."/>
            <person name="Hu M."/>
            <person name="Wang Y."/>
            <person name="Chen M."/>
            <person name="Xu Y."/>
            <person name="Jin H."/>
            <person name="Xiao X."/>
            <person name="Hu G."/>
            <person name="Bao F."/>
            <person name="Hu Y."/>
            <person name="Wan P."/>
            <person name="Li L."/>
            <person name="Deng X."/>
            <person name="Kuang T."/>
            <person name="Xiang C."/>
            <person name="Zhu J.K."/>
            <person name="Oliver M.J."/>
            <person name="He Y."/>
        </authorList>
    </citation>
    <scope>NUCLEOTIDE SEQUENCE [LARGE SCALE GENOMIC DNA]</scope>
    <source>
        <strain evidence="5">cv. XS01</strain>
    </source>
</reference>
<dbReference type="InterPro" id="IPR002213">
    <property type="entry name" value="UDP_glucos_trans"/>
</dbReference>
<dbReference type="OrthoDB" id="5835829at2759"/>
<evidence type="ECO:0000256" key="1">
    <source>
        <dbReference type="ARBA" id="ARBA00009995"/>
    </source>
</evidence>
<dbReference type="AlphaFoldDB" id="A0A2Z7AR20"/>
<accession>A0A2Z7AR20</accession>
<evidence type="ECO:0000256" key="2">
    <source>
        <dbReference type="ARBA" id="ARBA00022679"/>
    </source>
</evidence>
<dbReference type="Gene3D" id="3.40.50.2000">
    <property type="entry name" value="Glycogen Phosphorylase B"/>
    <property type="match status" value="1"/>
</dbReference>
<comment type="similarity">
    <text evidence="1">Belongs to the UDP-glycosyltransferase family.</text>
</comment>
<dbReference type="Pfam" id="PF00201">
    <property type="entry name" value="UDPGT"/>
    <property type="match status" value="1"/>
</dbReference>
<dbReference type="GO" id="GO:0080044">
    <property type="term" value="F:quercetin 7-O-glucosyltransferase activity"/>
    <property type="evidence" value="ECO:0007669"/>
    <property type="project" value="TreeGrafter"/>
</dbReference>
<protein>
    <recommendedName>
        <fullName evidence="6">UDP-glycosyltransferases domain-containing protein</fullName>
    </recommendedName>
</protein>
<name>A0A2Z7AR20_9LAMI</name>
<organism evidence="4 5">
    <name type="scientific">Dorcoceras hygrometricum</name>
    <dbReference type="NCBI Taxonomy" id="472368"/>
    <lineage>
        <taxon>Eukaryota</taxon>
        <taxon>Viridiplantae</taxon>
        <taxon>Streptophyta</taxon>
        <taxon>Embryophyta</taxon>
        <taxon>Tracheophyta</taxon>
        <taxon>Spermatophyta</taxon>
        <taxon>Magnoliopsida</taxon>
        <taxon>eudicotyledons</taxon>
        <taxon>Gunneridae</taxon>
        <taxon>Pentapetalae</taxon>
        <taxon>asterids</taxon>
        <taxon>lamiids</taxon>
        <taxon>Lamiales</taxon>
        <taxon>Gesneriaceae</taxon>
        <taxon>Didymocarpoideae</taxon>
        <taxon>Trichosporeae</taxon>
        <taxon>Loxocarpinae</taxon>
        <taxon>Dorcoceras</taxon>
    </lineage>
</organism>
<dbReference type="Proteomes" id="UP000250235">
    <property type="component" value="Unassembled WGS sequence"/>
</dbReference>
<dbReference type="CDD" id="cd03784">
    <property type="entry name" value="GT1_Gtf-like"/>
    <property type="match status" value="1"/>
</dbReference>
<dbReference type="PANTHER" id="PTHR11926">
    <property type="entry name" value="GLUCOSYL/GLUCURONOSYL TRANSFERASES"/>
    <property type="match status" value="1"/>
</dbReference>
<feature type="compositionally biased region" description="Polar residues" evidence="3">
    <location>
        <begin position="45"/>
        <end position="57"/>
    </location>
</feature>
<evidence type="ECO:0000256" key="3">
    <source>
        <dbReference type="SAM" id="MobiDB-lite"/>
    </source>
</evidence>